<dbReference type="InterPro" id="IPR008912">
    <property type="entry name" value="Uncharacterised_CoxE"/>
</dbReference>
<dbReference type="PANTHER" id="PTHR39338:SF6">
    <property type="entry name" value="BLL5662 PROTEIN"/>
    <property type="match status" value="1"/>
</dbReference>
<protein>
    <submittedName>
        <fullName evidence="2">Uncharacterized protein with von Willebrand factor type A (VWA) domain</fullName>
    </submittedName>
</protein>
<dbReference type="CDD" id="cd00198">
    <property type="entry name" value="vWFA"/>
    <property type="match status" value="1"/>
</dbReference>
<keyword evidence="3" id="KW-1185">Reference proteome</keyword>
<dbReference type="InterPro" id="IPR036465">
    <property type="entry name" value="vWFA_dom_sf"/>
</dbReference>
<name>A0ABT9XIT3_9BACL</name>
<dbReference type="Pfam" id="PF05762">
    <property type="entry name" value="VWA_CoxE"/>
    <property type="match status" value="1"/>
</dbReference>
<accession>A0ABT9XIT3</accession>
<dbReference type="SUPFAM" id="SSF53300">
    <property type="entry name" value="vWA-like"/>
    <property type="match status" value="1"/>
</dbReference>
<comment type="caution">
    <text evidence="2">The sequence shown here is derived from an EMBL/GenBank/DDBJ whole genome shotgun (WGS) entry which is preliminary data.</text>
</comment>
<evidence type="ECO:0000313" key="3">
    <source>
        <dbReference type="Proteomes" id="UP001232973"/>
    </source>
</evidence>
<dbReference type="Proteomes" id="UP001232973">
    <property type="component" value="Unassembled WGS sequence"/>
</dbReference>
<organism evidence="2 3">
    <name type="scientific">Alicyclobacillus cycloheptanicus</name>
    <dbReference type="NCBI Taxonomy" id="1457"/>
    <lineage>
        <taxon>Bacteria</taxon>
        <taxon>Bacillati</taxon>
        <taxon>Bacillota</taxon>
        <taxon>Bacilli</taxon>
        <taxon>Bacillales</taxon>
        <taxon>Alicyclobacillaceae</taxon>
        <taxon>Alicyclobacillus</taxon>
    </lineage>
</organism>
<dbReference type="PANTHER" id="PTHR39338">
    <property type="entry name" value="BLL5662 PROTEIN-RELATED"/>
    <property type="match status" value="1"/>
</dbReference>
<dbReference type="Gene3D" id="3.40.50.410">
    <property type="entry name" value="von Willebrand factor, type A domain"/>
    <property type="match status" value="1"/>
</dbReference>
<evidence type="ECO:0000256" key="1">
    <source>
        <dbReference type="SAM" id="MobiDB-lite"/>
    </source>
</evidence>
<sequence length="298" mass="32783">MAEADPDGPGEAAANFHPEQDGGEEAPRAPQPPAPANDTAERWGALRASWQAGKRVSPDAFRAPPAWTSRLPRRAAFQTAVPSRRGEWRGKPAAIDWRKTARRWARLGVPGLEVVPLPARRQPSRIVLLWDVSGSMAEVRDVSLAFAYGLVRNFPRQAAVFPFGTRVADVTRALRGPFPLAAAELARLEGLWAGGTRIGGVLTDWLETFAARWLRPDTTVLILSDGWDVGEPEVLERAVRRICAAGSRIYWLNPLQATPGFAPRTRALRTVRPYVAGMFPAASPEDFLRLMRHVPLPQ</sequence>
<dbReference type="EMBL" id="JAUSTP010000016">
    <property type="protein sequence ID" value="MDQ0190226.1"/>
    <property type="molecule type" value="Genomic_DNA"/>
</dbReference>
<gene>
    <name evidence="2" type="ORF">J2S03_002090</name>
</gene>
<reference evidence="2 3" key="1">
    <citation type="submission" date="2023-07" db="EMBL/GenBank/DDBJ databases">
        <title>Genomic Encyclopedia of Type Strains, Phase IV (KMG-IV): sequencing the most valuable type-strain genomes for metagenomic binning, comparative biology and taxonomic classification.</title>
        <authorList>
            <person name="Goeker M."/>
        </authorList>
    </citation>
    <scope>NUCLEOTIDE SEQUENCE [LARGE SCALE GENOMIC DNA]</scope>
    <source>
        <strain evidence="2 3">DSM 4006</strain>
    </source>
</reference>
<feature type="region of interest" description="Disordered" evidence="1">
    <location>
        <begin position="1"/>
        <end position="44"/>
    </location>
</feature>
<evidence type="ECO:0000313" key="2">
    <source>
        <dbReference type="EMBL" id="MDQ0190226.1"/>
    </source>
</evidence>
<proteinExistence type="predicted"/>
<dbReference type="RefSeq" id="WP_307016256.1">
    <property type="nucleotide sequence ID" value="NZ_JAUANV010000017.1"/>
</dbReference>